<sequence>MLAIRPALPVDLAPLAALWEAGWHEAHDGHVPEALARLRTTTSFRKRIAALKDDLRTAGPKGDPRGFCAIRGDEIYQLYVSPDARGTGLARRLLADGETRLAENGVTRAFLLCAPGNLGGVRFYERAGWESMGTSPETVDGVTFDLVRFEKTLTS</sequence>
<gene>
    <name evidence="4" type="ORF">C8D95_101305</name>
</gene>
<dbReference type="Proteomes" id="UP000245390">
    <property type="component" value="Unassembled WGS sequence"/>
</dbReference>
<dbReference type="RefSeq" id="WP_109757376.1">
    <property type="nucleotide sequence ID" value="NZ_CP034588.1"/>
</dbReference>
<dbReference type="PANTHER" id="PTHR43877">
    <property type="entry name" value="AMINOALKYLPHOSPHONATE N-ACETYLTRANSFERASE-RELATED-RELATED"/>
    <property type="match status" value="1"/>
</dbReference>
<keyword evidence="5" id="KW-1185">Reference proteome</keyword>
<evidence type="ECO:0000313" key="5">
    <source>
        <dbReference type="Proteomes" id="UP000245390"/>
    </source>
</evidence>
<keyword evidence="1" id="KW-0808">Transferase</keyword>
<organism evidence="4 5">
    <name type="scientific">Silicimonas algicola</name>
    <dbReference type="NCBI Taxonomy" id="1826607"/>
    <lineage>
        <taxon>Bacteria</taxon>
        <taxon>Pseudomonadati</taxon>
        <taxon>Pseudomonadota</taxon>
        <taxon>Alphaproteobacteria</taxon>
        <taxon>Rhodobacterales</taxon>
        <taxon>Paracoccaceae</taxon>
    </lineage>
</organism>
<dbReference type="PANTHER" id="PTHR43877:SF2">
    <property type="entry name" value="AMINOALKYLPHOSPHONATE N-ACETYLTRANSFERASE-RELATED"/>
    <property type="match status" value="1"/>
</dbReference>
<keyword evidence="4" id="KW-0689">Ribosomal protein</keyword>
<dbReference type="EMBL" id="QGGV01000001">
    <property type="protein sequence ID" value="PWK58491.1"/>
    <property type="molecule type" value="Genomic_DNA"/>
</dbReference>
<dbReference type="GO" id="GO:0016747">
    <property type="term" value="F:acyltransferase activity, transferring groups other than amino-acyl groups"/>
    <property type="evidence" value="ECO:0007669"/>
    <property type="project" value="InterPro"/>
</dbReference>
<evidence type="ECO:0000256" key="2">
    <source>
        <dbReference type="ARBA" id="ARBA00023315"/>
    </source>
</evidence>
<accession>A0A316GC34</accession>
<evidence type="ECO:0000259" key="3">
    <source>
        <dbReference type="PROSITE" id="PS51186"/>
    </source>
</evidence>
<name>A0A316GC34_9RHOB</name>
<feature type="domain" description="N-acetyltransferase" evidence="3">
    <location>
        <begin position="2"/>
        <end position="154"/>
    </location>
</feature>
<dbReference type="SUPFAM" id="SSF55729">
    <property type="entry name" value="Acyl-CoA N-acyltransferases (Nat)"/>
    <property type="match status" value="1"/>
</dbReference>
<dbReference type="Gene3D" id="3.40.630.30">
    <property type="match status" value="1"/>
</dbReference>
<dbReference type="OrthoDB" id="6172743at2"/>
<comment type="caution">
    <text evidence="4">The sequence shown here is derived from an EMBL/GenBank/DDBJ whole genome shotgun (WGS) entry which is preliminary data.</text>
</comment>
<dbReference type="InterPro" id="IPR016181">
    <property type="entry name" value="Acyl_CoA_acyltransferase"/>
</dbReference>
<protein>
    <submittedName>
        <fullName evidence="4">Ribosomal protein S18 acetylase RimI-like enzyme</fullName>
    </submittedName>
</protein>
<dbReference type="GO" id="GO:0005840">
    <property type="term" value="C:ribosome"/>
    <property type="evidence" value="ECO:0007669"/>
    <property type="project" value="UniProtKB-KW"/>
</dbReference>
<keyword evidence="2" id="KW-0012">Acyltransferase</keyword>
<dbReference type="PROSITE" id="PS51186">
    <property type="entry name" value="GNAT"/>
    <property type="match status" value="1"/>
</dbReference>
<keyword evidence="4" id="KW-0687">Ribonucleoprotein</keyword>
<dbReference type="InterPro" id="IPR050832">
    <property type="entry name" value="Bact_Acetyltransf"/>
</dbReference>
<dbReference type="AlphaFoldDB" id="A0A316GC34"/>
<evidence type="ECO:0000313" key="4">
    <source>
        <dbReference type="EMBL" id="PWK58491.1"/>
    </source>
</evidence>
<dbReference type="CDD" id="cd04301">
    <property type="entry name" value="NAT_SF"/>
    <property type="match status" value="1"/>
</dbReference>
<dbReference type="InterPro" id="IPR000182">
    <property type="entry name" value="GNAT_dom"/>
</dbReference>
<proteinExistence type="predicted"/>
<dbReference type="KEGG" id="salo:EF888_02970"/>
<evidence type="ECO:0000256" key="1">
    <source>
        <dbReference type="ARBA" id="ARBA00022679"/>
    </source>
</evidence>
<reference evidence="4 5" key="1">
    <citation type="submission" date="2018-05" db="EMBL/GenBank/DDBJ databases">
        <title>Genomic Encyclopedia of Type Strains, Phase IV (KMG-IV): sequencing the most valuable type-strain genomes for metagenomic binning, comparative biology and taxonomic classification.</title>
        <authorList>
            <person name="Goeker M."/>
        </authorList>
    </citation>
    <scope>NUCLEOTIDE SEQUENCE [LARGE SCALE GENOMIC DNA]</scope>
    <source>
        <strain evidence="4 5">DSM 103371</strain>
    </source>
</reference>
<dbReference type="Pfam" id="PF00583">
    <property type="entry name" value="Acetyltransf_1"/>
    <property type="match status" value="1"/>
</dbReference>